<dbReference type="Proteomes" id="UP000772434">
    <property type="component" value="Unassembled WGS sequence"/>
</dbReference>
<gene>
    <name evidence="1" type="ORF">BDP27DRAFT_1337193</name>
</gene>
<proteinExistence type="predicted"/>
<comment type="caution">
    <text evidence="1">The sequence shown here is derived from an EMBL/GenBank/DDBJ whole genome shotgun (WGS) entry which is preliminary data.</text>
</comment>
<reference evidence="1" key="1">
    <citation type="submission" date="2020-11" db="EMBL/GenBank/DDBJ databases">
        <authorList>
            <consortium name="DOE Joint Genome Institute"/>
            <person name="Ahrendt S."/>
            <person name="Riley R."/>
            <person name="Andreopoulos W."/>
            <person name="Labutti K."/>
            <person name="Pangilinan J."/>
            <person name="Ruiz-Duenas F.J."/>
            <person name="Barrasa J.M."/>
            <person name="Sanchez-Garcia M."/>
            <person name="Camarero S."/>
            <person name="Miyauchi S."/>
            <person name="Serrano A."/>
            <person name="Linde D."/>
            <person name="Babiker R."/>
            <person name="Drula E."/>
            <person name="Ayuso-Fernandez I."/>
            <person name="Pacheco R."/>
            <person name="Padilla G."/>
            <person name="Ferreira P."/>
            <person name="Barriuso J."/>
            <person name="Kellner H."/>
            <person name="Castanera R."/>
            <person name="Alfaro M."/>
            <person name="Ramirez L."/>
            <person name="Pisabarro A.G."/>
            <person name="Kuo A."/>
            <person name="Tritt A."/>
            <person name="Lipzen A."/>
            <person name="He G."/>
            <person name="Yan M."/>
            <person name="Ng V."/>
            <person name="Cullen D."/>
            <person name="Martin F."/>
            <person name="Rosso M.-N."/>
            <person name="Henrissat B."/>
            <person name="Hibbett D."/>
            <person name="Martinez A.T."/>
            <person name="Grigoriev I.V."/>
        </authorList>
    </citation>
    <scope>NUCLEOTIDE SEQUENCE</scope>
    <source>
        <strain evidence="1">AH 40177</strain>
    </source>
</reference>
<keyword evidence="2" id="KW-1185">Reference proteome</keyword>
<protein>
    <submittedName>
        <fullName evidence="1">Uncharacterized protein</fullName>
    </submittedName>
</protein>
<organism evidence="1 2">
    <name type="scientific">Rhodocollybia butyracea</name>
    <dbReference type="NCBI Taxonomy" id="206335"/>
    <lineage>
        <taxon>Eukaryota</taxon>
        <taxon>Fungi</taxon>
        <taxon>Dikarya</taxon>
        <taxon>Basidiomycota</taxon>
        <taxon>Agaricomycotina</taxon>
        <taxon>Agaricomycetes</taxon>
        <taxon>Agaricomycetidae</taxon>
        <taxon>Agaricales</taxon>
        <taxon>Marasmiineae</taxon>
        <taxon>Omphalotaceae</taxon>
        <taxon>Rhodocollybia</taxon>
    </lineage>
</organism>
<accession>A0A9P5PAL0</accession>
<name>A0A9P5PAL0_9AGAR</name>
<evidence type="ECO:0000313" key="1">
    <source>
        <dbReference type="EMBL" id="KAF9062009.1"/>
    </source>
</evidence>
<dbReference type="EMBL" id="JADNRY010000184">
    <property type="protein sequence ID" value="KAF9062009.1"/>
    <property type="molecule type" value="Genomic_DNA"/>
</dbReference>
<evidence type="ECO:0000313" key="2">
    <source>
        <dbReference type="Proteomes" id="UP000772434"/>
    </source>
</evidence>
<sequence length="87" mass="10359">MHRRMLFRWTSHIPFHDLHQWHRKRSHSTTRHQGVHKPSLPNSRHELGCGCICLPSCQFKRCHCDSITFGFPLHTQSIRRSHLHSMA</sequence>
<dbReference type="AlphaFoldDB" id="A0A9P5PAL0"/>